<protein>
    <submittedName>
        <fullName evidence="2">Uncharacterized protein</fullName>
    </submittedName>
</protein>
<evidence type="ECO:0000313" key="3">
    <source>
        <dbReference type="Proteomes" id="UP000475862"/>
    </source>
</evidence>
<keyword evidence="1" id="KW-0175">Coiled coil</keyword>
<dbReference type="OrthoDB" id="6624107at2759"/>
<organism evidence="2 3">
    <name type="scientific">Aphis glycines</name>
    <name type="common">Soybean aphid</name>
    <dbReference type="NCBI Taxonomy" id="307491"/>
    <lineage>
        <taxon>Eukaryota</taxon>
        <taxon>Metazoa</taxon>
        <taxon>Ecdysozoa</taxon>
        <taxon>Arthropoda</taxon>
        <taxon>Hexapoda</taxon>
        <taxon>Insecta</taxon>
        <taxon>Pterygota</taxon>
        <taxon>Neoptera</taxon>
        <taxon>Paraneoptera</taxon>
        <taxon>Hemiptera</taxon>
        <taxon>Sternorrhyncha</taxon>
        <taxon>Aphidomorpha</taxon>
        <taxon>Aphidoidea</taxon>
        <taxon>Aphididae</taxon>
        <taxon>Aphidini</taxon>
        <taxon>Aphis</taxon>
        <taxon>Aphis</taxon>
    </lineage>
</organism>
<name>A0A6G0TM80_APHGL</name>
<reference evidence="2 3" key="1">
    <citation type="submission" date="2019-08" db="EMBL/GenBank/DDBJ databases">
        <title>The genome of the soybean aphid Biotype 1, its phylome, world population structure and adaptation to the North American continent.</title>
        <authorList>
            <person name="Giordano R."/>
            <person name="Donthu R.K."/>
            <person name="Hernandez A.G."/>
            <person name="Wright C.L."/>
            <person name="Zimin A.V."/>
        </authorList>
    </citation>
    <scope>NUCLEOTIDE SEQUENCE [LARGE SCALE GENOMIC DNA]</scope>
    <source>
        <tissue evidence="2">Whole aphids</tissue>
    </source>
</reference>
<gene>
    <name evidence="2" type="ORF">AGLY_008423</name>
</gene>
<dbReference type="Proteomes" id="UP000475862">
    <property type="component" value="Unassembled WGS sequence"/>
</dbReference>
<evidence type="ECO:0000313" key="2">
    <source>
        <dbReference type="EMBL" id="KAE9534333.1"/>
    </source>
</evidence>
<comment type="caution">
    <text evidence="2">The sequence shown here is derived from an EMBL/GenBank/DDBJ whole genome shotgun (WGS) entry which is preliminary data.</text>
</comment>
<sequence length="325" mass="38744">MHEEINDRIACGIRCYYNKMSLSEIMKSIKRLNVRTLIISKLIDKKKKENIELKIILIKKNLLKEINNIDKPKKKYEDEFMYKLYNNRKLTSNINIQFEEIQRLIAEKDDKTDFMDKQMKIINENSIYKKTTLLLKRLEKEKEDEYYKLSCKTLMINDILFNKINASKAKKSIEKNKILNEKYHNLKKKLKTVLNKVEIFKHQLVSYFDDTYDSVDKTEILKIIILTFNQLITNGYMCYWKSNGKIFKNNAELWTVHNPSGMHINLNLPITIQNNASISNFGGGFRWKSEYPWCIIECLKFEICQNCENLQTDKSSPFRIVFRIQ</sequence>
<feature type="coiled-coil region" evidence="1">
    <location>
        <begin position="169"/>
        <end position="196"/>
    </location>
</feature>
<accession>A0A6G0TM80</accession>
<dbReference type="AlphaFoldDB" id="A0A6G0TM80"/>
<dbReference type="EMBL" id="VYZN01000028">
    <property type="protein sequence ID" value="KAE9534333.1"/>
    <property type="molecule type" value="Genomic_DNA"/>
</dbReference>
<evidence type="ECO:0000256" key="1">
    <source>
        <dbReference type="SAM" id="Coils"/>
    </source>
</evidence>
<keyword evidence="3" id="KW-1185">Reference proteome</keyword>
<proteinExistence type="predicted"/>